<dbReference type="PROSITE" id="PS50822">
    <property type="entry name" value="PIWI"/>
    <property type="match status" value="1"/>
</dbReference>
<dbReference type="AlphaFoldDB" id="A0A914PWR3"/>
<evidence type="ECO:0000313" key="3">
    <source>
        <dbReference type="WBParaSite" id="PDA_v2.g20812.t1"/>
    </source>
</evidence>
<dbReference type="Pfam" id="PF02171">
    <property type="entry name" value="Piwi"/>
    <property type="match status" value="1"/>
</dbReference>
<organism evidence="2 3">
    <name type="scientific">Panagrolaimus davidi</name>
    <dbReference type="NCBI Taxonomy" id="227884"/>
    <lineage>
        <taxon>Eukaryota</taxon>
        <taxon>Metazoa</taxon>
        <taxon>Ecdysozoa</taxon>
        <taxon>Nematoda</taxon>
        <taxon>Chromadorea</taxon>
        <taxon>Rhabditida</taxon>
        <taxon>Tylenchina</taxon>
        <taxon>Panagrolaimomorpha</taxon>
        <taxon>Panagrolaimoidea</taxon>
        <taxon>Panagrolaimidae</taxon>
        <taxon>Panagrolaimus</taxon>
    </lineage>
</organism>
<dbReference type="InterPro" id="IPR003165">
    <property type="entry name" value="Piwi"/>
</dbReference>
<dbReference type="PANTHER" id="PTHR22891">
    <property type="entry name" value="EUKARYOTIC TRANSLATION INITIATION FACTOR 2C"/>
    <property type="match status" value="1"/>
</dbReference>
<dbReference type="WBParaSite" id="PDA_v2.g20812.t1">
    <property type="protein sequence ID" value="PDA_v2.g20812.t1"/>
    <property type="gene ID" value="PDA_v2.g20812"/>
</dbReference>
<dbReference type="Proteomes" id="UP000887578">
    <property type="component" value="Unplaced"/>
</dbReference>
<feature type="domain" description="Piwi" evidence="1">
    <location>
        <begin position="1"/>
        <end position="248"/>
    </location>
</feature>
<dbReference type="InterPro" id="IPR036397">
    <property type="entry name" value="RNaseH_sf"/>
</dbReference>
<keyword evidence="2" id="KW-1185">Reference proteome</keyword>
<dbReference type="Gene3D" id="3.30.420.10">
    <property type="entry name" value="Ribonuclease H-like superfamily/Ribonuclease H"/>
    <property type="match status" value="1"/>
</dbReference>
<evidence type="ECO:0000259" key="1">
    <source>
        <dbReference type="PROSITE" id="PS50822"/>
    </source>
</evidence>
<sequence length="301" mass="33154">MQNTLFFGIDLSHPLGRADPYLKPEYVDPSCIGFASNLYKGQANMSKGDFGYQAPQKTIVNAGLLEAKFDAAINAYYRNSGRYPSWIVVYRSGLSEAEVQKVQDEEVPVLKATIDKLKAQSTEFSLSGVKLTVIMANTKTNFRLFKDEIDSRDKAPMQNVPSGTCVSEKIVSRRVPSFILVAQRCIIGTARPAVYHVLEGADAFPLDHIRYVTYCLCFSHGIVGSPTKLPGPLVSAADLSKRARNNFRQHKFNGNDDTRSVTSGDSVATMSNNMAHEYDKEISYSASTNNEIAQDNGAESK</sequence>
<proteinExistence type="predicted"/>
<evidence type="ECO:0000313" key="2">
    <source>
        <dbReference type="Proteomes" id="UP000887578"/>
    </source>
</evidence>
<dbReference type="GO" id="GO:0003676">
    <property type="term" value="F:nucleic acid binding"/>
    <property type="evidence" value="ECO:0007669"/>
    <property type="project" value="InterPro"/>
</dbReference>
<name>A0A914PWR3_9BILA</name>
<protein>
    <submittedName>
        <fullName evidence="3">Piwi domain-containing protein</fullName>
    </submittedName>
</protein>
<dbReference type="SMART" id="SM00950">
    <property type="entry name" value="Piwi"/>
    <property type="match status" value="1"/>
</dbReference>
<accession>A0A914PWR3</accession>
<dbReference type="SUPFAM" id="SSF53098">
    <property type="entry name" value="Ribonuclease H-like"/>
    <property type="match status" value="1"/>
</dbReference>
<reference evidence="3" key="1">
    <citation type="submission" date="2022-11" db="UniProtKB">
        <authorList>
            <consortium name="WormBaseParasite"/>
        </authorList>
    </citation>
    <scope>IDENTIFICATION</scope>
</reference>
<dbReference type="InterPro" id="IPR012337">
    <property type="entry name" value="RNaseH-like_sf"/>
</dbReference>